<organism evidence="2 3">
    <name type="scientific">Citrullus colocynthis</name>
    <name type="common">colocynth</name>
    <dbReference type="NCBI Taxonomy" id="252529"/>
    <lineage>
        <taxon>Eukaryota</taxon>
        <taxon>Viridiplantae</taxon>
        <taxon>Streptophyta</taxon>
        <taxon>Embryophyta</taxon>
        <taxon>Tracheophyta</taxon>
        <taxon>Spermatophyta</taxon>
        <taxon>Magnoliopsida</taxon>
        <taxon>eudicotyledons</taxon>
        <taxon>Gunneridae</taxon>
        <taxon>Pentapetalae</taxon>
        <taxon>rosids</taxon>
        <taxon>fabids</taxon>
        <taxon>Cucurbitales</taxon>
        <taxon>Cucurbitaceae</taxon>
        <taxon>Benincaseae</taxon>
        <taxon>Citrullus</taxon>
    </lineage>
</organism>
<keyword evidence="1" id="KW-0812">Transmembrane</keyword>
<reference evidence="2 3" key="1">
    <citation type="submission" date="2024-03" db="EMBL/GenBank/DDBJ databases">
        <authorList>
            <person name="Gkanogiannis A."/>
            <person name="Becerra Lopez-Lavalle L."/>
        </authorList>
    </citation>
    <scope>NUCLEOTIDE SEQUENCE [LARGE SCALE GENOMIC DNA]</scope>
</reference>
<proteinExistence type="predicted"/>
<dbReference type="EMBL" id="OZ021739">
    <property type="protein sequence ID" value="CAK9322555.1"/>
    <property type="molecule type" value="Genomic_DNA"/>
</dbReference>
<accession>A0ABP0YSG5</accession>
<sequence length="118" mass="13855">MEFFSVTEKEPKVFMLILMRMINAGTVVLTDCTYWFVIFPFLTIKDYNLSFMTINMHTLNLVFLLGETALNCLTLPRFRISFFFLWTGIYVISQWIVHAFVSIGWPYPFLDLSAPYSP</sequence>
<evidence type="ECO:0000313" key="2">
    <source>
        <dbReference type="EMBL" id="CAK9322555.1"/>
    </source>
</evidence>
<feature type="transmembrane region" description="Helical" evidence="1">
    <location>
        <begin position="49"/>
        <end position="70"/>
    </location>
</feature>
<evidence type="ECO:0000256" key="1">
    <source>
        <dbReference type="SAM" id="Phobius"/>
    </source>
</evidence>
<protein>
    <submittedName>
        <fullName evidence="2">Uncharacterized protein</fullName>
    </submittedName>
</protein>
<gene>
    <name evidence="2" type="ORF">CITCOLO1_LOCUS14705</name>
</gene>
<evidence type="ECO:0000313" key="3">
    <source>
        <dbReference type="Proteomes" id="UP001642487"/>
    </source>
</evidence>
<feature type="transmembrane region" description="Helical" evidence="1">
    <location>
        <begin position="21"/>
        <end position="43"/>
    </location>
</feature>
<name>A0ABP0YSG5_9ROSI</name>
<dbReference type="Proteomes" id="UP001642487">
    <property type="component" value="Chromosome 5"/>
</dbReference>
<feature type="transmembrane region" description="Helical" evidence="1">
    <location>
        <begin position="82"/>
        <end position="105"/>
    </location>
</feature>
<keyword evidence="1" id="KW-1133">Transmembrane helix</keyword>
<keyword evidence="1" id="KW-0472">Membrane</keyword>
<keyword evidence="3" id="KW-1185">Reference proteome</keyword>
<dbReference type="PANTHER" id="PTHR12242">
    <property type="entry name" value="OS02G0130600 PROTEIN-RELATED"/>
    <property type="match status" value="1"/>
</dbReference>
<dbReference type="PANTHER" id="PTHR12242:SF29">
    <property type="entry name" value="TRANSMEMBRANE PROTEIN"/>
    <property type="match status" value="1"/>
</dbReference>